<organism evidence="10">
    <name type="scientific">Thermocrinis ruber</name>
    <dbReference type="NCBI Taxonomy" id="75906"/>
    <lineage>
        <taxon>Bacteria</taxon>
        <taxon>Pseudomonadati</taxon>
        <taxon>Aquificota</taxon>
        <taxon>Aquificia</taxon>
        <taxon>Aquificales</taxon>
        <taxon>Aquificaceae</taxon>
        <taxon>Thermocrinis</taxon>
    </lineage>
</organism>
<dbReference type="Pfam" id="PF01571">
    <property type="entry name" value="GCV_T"/>
    <property type="match status" value="1"/>
</dbReference>
<evidence type="ECO:0000256" key="2">
    <source>
        <dbReference type="ARBA" id="ARBA00012616"/>
    </source>
</evidence>
<evidence type="ECO:0000259" key="9">
    <source>
        <dbReference type="Pfam" id="PF08669"/>
    </source>
</evidence>
<dbReference type="GO" id="GO:0008483">
    <property type="term" value="F:transaminase activity"/>
    <property type="evidence" value="ECO:0007669"/>
    <property type="project" value="UniProtKB-KW"/>
</dbReference>
<feature type="binding site" evidence="7">
    <location>
        <position position="185"/>
    </location>
    <ligand>
        <name>substrate</name>
    </ligand>
</feature>
<dbReference type="PANTHER" id="PTHR43757">
    <property type="entry name" value="AMINOMETHYLTRANSFERASE"/>
    <property type="match status" value="1"/>
</dbReference>
<dbReference type="Gene3D" id="2.40.30.110">
    <property type="entry name" value="Aminomethyltransferase beta-barrel domains"/>
    <property type="match status" value="1"/>
</dbReference>
<dbReference type="InterPro" id="IPR027266">
    <property type="entry name" value="TrmE/GcvT-like"/>
</dbReference>
<comment type="similarity">
    <text evidence="1">Belongs to the GcvT family.</text>
</comment>
<keyword evidence="4 10" id="KW-0808">Transferase</keyword>
<comment type="caution">
    <text evidence="10">The sequence shown here is derived from an EMBL/GenBank/DDBJ whole genome shotgun (WGS) entry which is preliminary data.</text>
</comment>
<evidence type="ECO:0000256" key="7">
    <source>
        <dbReference type="PIRSR" id="PIRSR006487-1"/>
    </source>
</evidence>
<reference evidence="10" key="1">
    <citation type="journal article" date="2020" name="mSystems">
        <title>Genome- and Community-Level Interaction Insights into Carbon Utilization and Element Cycling Functions of Hydrothermarchaeota in Hydrothermal Sediment.</title>
        <authorList>
            <person name="Zhou Z."/>
            <person name="Liu Y."/>
            <person name="Xu W."/>
            <person name="Pan J."/>
            <person name="Luo Z.H."/>
            <person name="Li M."/>
        </authorList>
    </citation>
    <scope>NUCLEOTIDE SEQUENCE [LARGE SCALE GENOMIC DNA]</scope>
    <source>
        <strain evidence="10">SpSt-114</strain>
    </source>
</reference>
<dbReference type="EC" id="2.1.2.10" evidence="2"/>
<dbReference type="GO" id="GO:0006546">
    <property type="term" value="P:glycine catabolic process"/>
    <property type="evidence" value="ECO:0007669"/>
    <property type="project" value="InterPro"/>
</dbReference>
<dbReference type="InterPro" id="IPR006223">
    <property type="entry name" value="GcvT"/>
</dbReference>
<evidence type="ECO:0000313" key="10">
    <source>
        <dbReference type="EMBL" id="HHO73032.1"/>
    </source>
</evidence>
<evidence type="ECO:0000256" key="1">
    <source>
        <dbReference type="ARBA" id="ARBA00008609"/>
    </source>
</evidence>
<dbReference type="InterPro" id="IPR028896">
    <property type="entry name" value="GcvT/YgfZ/DmdA"/>
</dbReference>
<dbReference type="GO" id="GO:0032259">
    <property type="term" value="P:methylation"/>
    <property type="evidence" value="ECO:0007669"/>
    <property type="project" value="UniProtKB-KW"/>
</dbReference>
<feature type="domain" description="GCVT N-terminal" evidence="8">
    <location>
        <begin position="6"/>
        <end position="247"/>
    </location>
</feature>
<dbReference type="Gene3D" id="3.30.70.1400">
    <property type="entry name" value="Aminomethyltransferase beta-barrel domains"/>
    <property type="match status" value="1"/>
</dbReference>
<dbReference type="Gene3D" id="4.10.1250.10">
    <property type="entry name" value="Aminomethyltransferase fragment"/>
    <property type="match status" value="1"/>
</dbReference>
<evidence type="ECO:0000256" key="5">
    <source>
        <dbReference type="ARBA" id="ARBA00031395"/>
    </source>
</evidence>
<name>A0A7C5WXN8_9AQUI</name>
<dbReference type="PANTHER" id="PTHR43757:SF2">
    <property type="entry name" value="AMINOMETHYLTRANSFERASE, MITOCHONDRIAL"/>
    <property type="match status" value="1"/>
</dbReference>
<gene>
    <name evidence="10" type="primary">gcvT</name>
    <name evidence="10" type="ORF">ENN04_00095</name>
</gene>
<evidence type="ECO:0000256" key="6">
    <source>
        <dbReference type="ARBA" id="ARBA00047665"/>
    </source>
</evidence>
<dbReference type="AlphaFoldDB" id="A0A7C5WXN8"/>
<dbReference type="EMBL" id="DSAC01000001">
    <property type="protein sequence ID" value="HHO73032.1"/>
    <property type="molecule type" value="Genomic_DNA"/>
</dbReference>
<dbReference type="Pfam" id="PF08669">
    <property type="entry name" value="GCV_T_C"/>
    <property type="match status" value="1"/>
</dbReference>
<dbReference type="SUPFAM" id="SSF101790">
    <property type="entry name" value="Aminomethyltransferase beta-barrel domain"/>
    <property type="match status" value="1"/>
</dbReference>
<keyword evidence="10" id="KW-0489">Methyltransferase</keyword>
<dbReference type="NCBIfam" id="NF001567">
    <property type="entry name" value="PRK00389.1"/>
    <property type="match status" value="1"/>
</dbReference>
<dbReference type="GO" id="GO:0005960">
    <property type="term" value="C:glycine cleavage complex"/>
    <property type="evidence" value="ECO:0007669"/>
    <property type="project" value="InterPro"/>
</dbReference>
<dbReference type="Gene3D" id="3.30.1360.120">
    <property type="entry name" value="Probable tRNA modification gtpase trme, domain 1"/>
    <property type="match status" value="1"/>
</dbReference>
<dbReference type="PIRSF" id="PIRSF006487">
    <property type="entry name" value="GcvT"/>
    <property type="match status" value="1"/>
</dbReference>
<accession>A0A7C5WXN8</accession>
<evidence type="ECO:0000259" key="8">
    <source>
        <dbReference type="Pfam" id="PF01571"/>
    </source>
</evidence>
<dbReference type="InterPro" id="IPR013977">
    <property type="entry name" value="GcvT_C"/>
</dbReference>
<dbReference type="GO" id="GO:0008168">
    <property type="term" value="F:methyltransferase activity"/>
    <property type="evidence" value="ECO:0007669"/>
    <property type="project" value="UniProtKB-KW"/>
</dbReference>
<comment type="catalytic activity">
    <reaction evidence="6">
        <text>N(6)-[(R)-S(8)-aminomethyldihydrolipoyl]-L-lysyl-[protein] + (6S)-5,6,7,8-tetrahydrofolate = N(6)-[(R)-dihydrolipoyl]-L-lysyl-[protein] + (6R)-5,10-methylene-5,6,7,8-tetrahydrofolate + NH4(+)</text>
        <dbReference type="Rhea" id="RHEA:16945"/>
        <dbReference type="Rhea" id="RHEA-COMP:10475"/>
        <dbReference type="Rhea" id="RHEA-COMP:10492"/>
        <dbReference type="ChEBI" id="CHEBI:15636"/>
        <dbReference type="ChEBI" id="CHEBI:28938"/>
        <dbReference type="ChEBI" id="CHEBI:57453"/>
        <dbReference type="ChEBI" id="CHEBI:83100"/>
        <dbReference type="ChEBI" id="CHEBI:83143"/>
        <dbReference type="EC" id="2.1.2.10"/>
    </reaction>
</comment>
<evidence type="ECO:0000256" key="3">
    <source>
        <dbReference type="ARBA" id="ARBA00022576"/>
    </source>
</evidence>
<feature type="domain" description="Aminomethyltransferase C-terminal" evidence="9">
    <location>
        <begin position="262"/>
        <end position="338"/>
    </location>
</feature>
<dbReference type="GO" id="GO:0005829">
    <property type="term" value="C:cytosol"/>
    <property type="evidence" value="ECO:0007669"/>
    <property type="project" value="TreeGrafter"/>
</dbReference>
<dbReference type="NCBIfam" id="TIGR00528">
    <property type="entry name" value="gcvT"/>
    <property type="match status" value="1"/>
</dbReference>
<protein>
    <recommendedName>
        <fullName evidence="2">aminomethyltransferase</fullName>
        <ecNumber evidence="2">2.1.2.10</ecNumber>
    </recommendedName>
    <alternativeName>
        <fullName evidence="5">Glycine cleavage system T protein</fullName>
    </alternativeName>
</protein>
<dbReference type="InterPro" id="IPR029043">
    <property type="entry name" value="GcvT/YgfZ_C"/>
</dbReference>
<sequence length="340" mass="38863">MKTTPLHPLHIQLKAKFTEFAGYQMPLQYSSIVEEVMAVRSSSGLFDISHMGRLWIRGKDAKQKLDFLTTNSLDKLKYGKVQYNLLVNERGGVKDDITVYMMGEEEYFLCVNSINRDKVLNWLTSWGLTVEDWTFQSVQIAIQGKSAEEKLRKYFDVSGLKRYNFLTVGNVIISRTGYTGEDGFEIYAPIKEGVEIFEALSEEVQTCGVGARDVLRIEAGMPLYGHELSEDISPLMASLDRFVSKEKDFLGKDEMFSREPQRKLFGLELQERGVPREGYRIEMNGREIGVVSSGTFSPTLKKGIALCFVDREYLKEGAEVKLVIREKPVRAVLRRYPFIR</sequence>
<dbReference type="GO" id="GO:0004047">
    <property type="term" value="F:aminomethyltransferase activity"/>
    <property type="evidence" value="ECO:0007669"/>
    <property type="project" value="UniProtKB-EC"/>
</dbReference>
<evidence type="ECO:0000256" key="4">
    <source>
        <dbReference type="ARBA" id="ARBA00022679"/>
    </source>
</evidence>
<dbReference type="SUPFAM" id="SSF103025">
    <property type="entry name" value="Folate-binding domain"/>
    <property type="match status" value="1"/>
</dbReference>
<proteinExistence type="inferred from homology"/>
<dbReference type="FunFam" id="2.40.30.110:FF:000003">
    <property type="entry name" value="Aminomethyltransferase"/>
    <property type="match status" value="1"/>
</dbReference>
<keyword evidence="3" id="KW-0032">Aminotransferase</keyword>
<dbReference type="InterPro" id="IPR006222">
    <property type="entry name" value="GCVT_N"/>
</dbReference>